<evidence type="ECO:0000256" key="1">
    <source>
        <dbReference type="ARBA" id="ARBA00009477"/>
    </source>
</evidence>
<evidence type="ECO:0000256" key="3">
    <source>
        <dbReference type="SAM" id="SignalP"/>
    </source>
</evidence>
<keyword evidence="3" id="KW-0732">Signal</keyword>
<dbReference type="GO" id="GO:0015679">
    <property type="term" value="P:plasma membrane copper ion transport"/>
    <property type="evidence" value="ECO:0007669"/>
    <property type="project" value="TreeGrafter"/>
</dbReference>
<dbReference type="GO" id="GO:0016020">
    <property type="term" value="C:membrane"/>
    <property type="evidence" value="ECO:0007669"/>
    <property type="project" value="InterPro"/>
</dbReference>
<evidence type="ECO:0000313" key="7">
    <source>
        <dbReference type="Proteomes" id="UP000094609"/>
    </source>
</evidence>
<dbReference type="Pfam" id="PF25954">
    <property type="entry name" value="Beta-barrel_RND_2"/>
    <property type="match status" value="1"/>
</dbReference>
<dbReference type="STRING" id="1193502.SHALO_2840"/>
<dbReference type="GO" id="GO:0060003">
    <property type="term" value="P:copper ion export"/>
    <property type="evidence" value="ECO:0007669"/>
    <property type="project" value="TreeGrafter"/>
</dbReference>
<dbReference type="NCBIfam" id="TIGR01730">
    <property type="entry name" value="RND_mfp"/>
    <property type="match status" value="1"/>
</dbReference>
<name>A0A1D7TNN1_9BACT</name>
<dbReference type="SUPFAM" id="SSF111369">
    <property type="entry name" value="HlyD-like secretion proteins"/>
    <property type="match status" value="1"/>
</dbReference>
<dbReference type="PATRIC" id="fig|1193502.14.peg.2874"/>
<accession>A0A1D7TNN1</accession>
<protein>
    <submittedName>
        <fullName evidence="6">Heavy metal efflux system protein CusB-like</fullName>
    </submittedName>
</protein>
<keyword evidence="2" id="KW-0813">Transport</keyword>
<dbReference type="PANTHER" id="PTHR30097:SF15">
    <property type="entry name" value="CATION EFFLUX SYSTEM PROTEIN CUSB"/>
    <property type="match status" value="1"/>
</dbReference>
<organism evidence="6 7">
    <name type="scientific">Sulfurospirillum halorespirans DSM 13726</name>
    <dbReference type="NCBI Taxonomy" id="1193502"/>
    <lineage>
        <taxon>Bacteria</taxon>
        <taxon>Pseudomonadati</taxon>
        <taxon>Campylobacterota</taxon>
        <taxon>Epsilonproteobacteria</taxon>
        <taxon>Campylobacterales</taxon>
        <taxon>Sulfurospirillaceae</taxon>
        <taxon>Sulfurospirillum</taxon>
    </lineage>
</organism>
<feature type="chain" id="PRO_5009099562" evidence="3">
    <location>
        <begin position="21"/>
        <end position="328"/>
    </location>
</feature>
<evidence type="ECO:0000259" key="4">
    <source>
        <dbReference type="Pfam" id="PF25919"/>
    </source>
</evidence>
<dbReference type="Gene3D" id="2.40.420.20">
    <property type="match status" value="1"/>
</dbReference>
<dbReference type="AlphaFoldDB" id="A0A1D7TNN1"/>
<dbReference type="KEGG" id="shal:SHALO_2840"/>
<dbReference type="InterPro" id="IPR058790">
    <property type="entry name" value="BSH_CusB"/>
</dbReference>
<evidence type="ECO:0000313" key="6">
    <source>
        <dbReference type="EMBL" id="AOO66593.1"/>
    </source>
</evidence>
<dbReference type="Pfam" id="PF25919">
    <property type="entry name" value="BSH_CusB"/>
    <property type="match status" value="1"/>
</dbReference>
<dbReference type="GO" id="GO:0022857">
    <property type="term" value="F:transmembrane transporter activity"/>
    <property type="evidence" value="ECO:0007669"/>
    <property type="project" value="InterPro"/>
</dbReference>
<comment type="similarity">
    <text evidence="1">Belongs to the membrane fusion protein (MFP) (TC 8.A.1) family.</text>
</comment>
<dbReference type="RefSeq" id="WP_069479113.1">
    <property type="nucleotide sequence ID" value="NZ_CP017111.1"/>
</dbReference>
<dbReference type="GO" id="GO:0030288">
    <property type="term" value="C:outer membrane-bounded periplasmic space"/>
    <property type="evidence" value="ECO:0007669"/>
    <property type="project" value="TreeGrafter"/>
</dbReference>
<keyword evidence="7" id="KW-1185">Reference proteome</keyword>
<reference evidence="7" key="1">
    <citation type="submission" date="2016-08" db="EMBL/GenBank/DDBJ databases">
        <title>Complete genome sequence of the organohalide-respiring Epsilonproteobacterium Sulfurospirillum halorespirans.</title>
        <authorList>
            <person name="Goris T."/>
            <person name="Zimmermann J."/>
            <person name="Schenz B."/>
            <person name="Lemos M."/>
            <person name="Hackermueller J."/>
            <person name="Diekert G."/>
        </authorList>
    </citation>
    <scope>NUCLEOTIDE SEQUENCE [LARGE SCALE GENOMIC DNA]</scope>
    <source>
        <strain>DSM 13726</strain>
        <strain evidence="7">PCE-M2</strain>
    </source>
</reference>
<proteinExistence type="inferred from homology"/>
<sequence>MKYTHLILGALLLLGSTLDAKQIFNVKTIEVKKVLEGSAKEFYGYTKANEESVKEVSLRYDAFIEQLYVNKNFNHVKKGEPLAKLYSQEIYTAELELINALRIKSDSMVQSITQKLKLLGVDEKTIAKIIADKNVPENITIVSPYSGIVTAKLVNQGAFVPKGTKLYEISDYTNLWLIVKVYEKDLDFVKKAQSADIFFDMSSKPYKAKIDFIYPKVDPQTKSVDVRLVIENKDLEIYENAFAKARFGTAKREYLALPKSAVMTKGAKTSVFVKGEFEGEYEPREIEAKRLNNDTFEIIKGLKEGDVVVANALFMFDSDAQNNGGAMQ</sequence>
<gene>
    <name evidence="6" type="ORF">SHALO_2840</name>
</gene>
<evidence type="ECO:0000259" key="5">
    <source>
        <dbReference type="Pfam" id="PF25954"/>
    </source>
</evidence>
<evidence type="ECO:0000256" key="2">
    <source>
        <dbReference type="ARBA" id="ARBA00022448"/>
    </source>
</evidence>
<dbReference type="InterPro" id="IPR006143">
    <property type="entry name" value="RND_pump_MFP"/>
</dbReference>
<feature type="domain" description="CusB-like beta-barrel" evidence="5">
    <location>
        <begin position="175"/>
        <end position="250"/>
    </location>
</feature>
<dbReference type="EMBL" id="CP017111">
    <property type="protein sequence ID" value="AOO66593.1"/>
    <property type="molecule type" value="Genomic_DNA"/>
</dbReference>
<dbReference type="Gene3D" id="2.40.30.170">
    <property type="match status" value="1"/>
</dbReference>
<dbReference type="GO" id="GO:0046914">
    <property type="term" value="F:transition metal ion binding"/>
    <property type="evidence" value="ECO:0007669"/>
    <property type="project" value="TreeGrafter"/>
</dbReference>
<feature type="signal peptide" evidence="3">
    <location>
        <begin position="1"/>
        <end position="20"/>
    </location>
</feature>
<dbReference type="InterPro" id="IPR051909">
    <property type="entry name" value="MFP_Cation_Efflux"/>
</dbReference>
<dbReference type="InterPro" id="IPR058792">
    <property type="entry name" value="Beta-barrel_RND_2"/>
</dbReference>
<dbReference type="Gene3D" id="2.40.50.100">
    <property type="match status" value="1"/>
</dbReference>
<dbReference type="PANTHER" id="PTHR30097">
    <property type="entry name" value="CATION EFFLUX SYSTEM PROTEIN CUSB"/>
    <property type="match status" value="1"/>
</dbReference>
<feature type="domain" description="CusB-like barrel-sandwich hybrid" evidence="4">
    <location>
        <begin position="55"/>
        <end position="169"/>
    </location>
</feature>
<dbReference type="Proteomes" id="UP000094609">
    <property type="component" value="Chromosome"/>
</dbReference>